<protein>
    <submittedName>
        <fullName evidence="1">Uncharacterized protein</fullName>
    </submittedName>
</protein>
<dbReference type="EMBL" id="CM056743">
    <property type="protein sequence ID" value="KAJ8672992.1"/>
    <property type="molecule type" value="Genomic_DNA"/>
</dbReference>
<proteinExistence type="predicted"/>
<dbReference type="Proteomes" id="UP001239111">
    <property type="component" value="Chromosome 3"/>
</dbReference>
<gene>
    <name evidence="1" type="ORF">QAD02_004253</name>
</gene>
<organism evidence="1 2">
    <name type="scientific">Eretmocerus hayati</name>
    <dbReference type="NCBI Taxonomy" id="131215"/>
    <lineage>
        <taxon>Eukaryota</taxon>
        <taxon>Metazoa</taxon>
        <taxon>Ecdysozoa</taxon>
        <taxon>Arthropoda</taxon>
        <taxon>Hexapoda</taxon>
        <taxon>Insecta</taxon>
        <taxon>Pterygota</taxon>
        <taxon>Neoptera</taxon>
        <taxon>Endopterygota</taxon>
        <taxon>Hymenoptera</taxon>
        <taxon>Apocrita</taxon>
        <taxon>Proctotrupomorpha</taxon>
        <taxon>Chalcidoidea</taxon>
        <taxon>Aphelinidae</taxon>
        <taxon>Aphelininae</taxon>
        <taxon>Eretmocerus</taxon>
    </lineage>
</organism>
<comment type="caution">
    <text evidence="1">The sequence shown here is derived from an EMBL/GenBank/DDBJ whole genome shotgun (WGS) entry which is preliminary data.</text>
</comment>
<evidence type="ECO:0000313" key="1">
    <source>
        <dbReference type="EMBL" id="KAJ8672992.1"/>
    </source>
</evidence>
<reference evidence="1" key="1">
    <citation type="submission" date="2023-04" db="EMBL/GenBank/DDBJ databases">
        <title>A chromosome-level genome assembly of the parasitoid wasp Eretmocerus hayati.</title>
        <authorList>
            <person name="Zhong Y."/>
            <person name="Liu S."/>
            <person name="Liu Y."/>
        </authorList>
    </citation>
    <scope>NUCLEOTIDE SEQUENCE</scope>
    <source>
        <strain evidence="1">ZJU_SS_LIU_2023</strain>
    </source>
</reference>
<evidence type="ECO:0000313" key="2">
    <source>
        <dbReference type="Proteomes" id="UP001239111"/>
    </source>
</evidence>
<sequence>MKNKEKPTLSSHIFLISWGFFMHVILLTFKEHTPSYLKSIIQEHGVSGISHTRMPTESRPGNIAIAAGVYEDPSALFKGWKENPVDFDSVFNRSRISWLWGSPDIIPLFTKASYPSNWQDFSNVPEATQRLDQWVFDQYWHWLKDEAPTYKTEDKIIFYFHLLACDTSGHASKPQSKEYEDMMVNVDHNIQQVVEKTEKFFGSNTSAYIFTSDHGMTDWGSHGSGSTDETETPFVAWGAGIAKNNHPHNLEQADITPLISTLAGVPIPVNNEGVLPYYSLDPKYQEYITKAFLANAKQLLKQVKANRELTVGRSLVNMYDKDREFEEKLKRVEKLIKDTEYKIAINELEYLTKLAKHVLSYYRRYQTDRFIMCLMLMWIGWIVYLFVDLSGVSRQSIQFGCYSWNLLANISLVVGIIPLVIEYAVAGCQEWRLFGYGVISVISLWVAFRAVIRKGPTLEINSNKPLVEFSGIVGLMFMMFVGLVYRGVLSISMLLIVGLQKLLFDRNASSLLLATGLALAIFPLLPVVGPQPRLYLVLFAVIASIISIVKKRKIHNYNKIIGIVRLSVTSLLCLNMIDGKSGISWLLLFTSPLDIWMYPKDGSQRIFGVTVALLSPLALLSASYEPIFFLIMAAHLQNWPTYDYTRKSKNAPTIMSLRHFSTAAFLMQYTLLCFFGTGNMASLSSFDPSWTRHFLTVFSPFTMAALILLKTVIPLILVGCLIRSLAPDSSIFSAVLLLGDCLAIPLMYGVTNQGSWLDIGSAISRFVIAIVLPCLLLLVYYLTEPFTSFSLQEFIKRTAVKRQRLKI</sequence>
<accession>A0ACC2NPG4</accession>
<keyword evidence="2" id="KW-1185">Reference proteome</keyword>
<name>A0ACC2NPG4_9HYME</name>